<dbReference type="GO" id="GO:0016020">
    <property type="term" value="C:membrane"/>
    <property type="evidence" value="ECO:0007669"/>
    <property type="project" value="UniProtKB-SubCell"/>
</dbReference>
<dbReference type="RefSeq" id="WP_171110820.1">
    <property type="nucleotide sequence ID" value="NZ_CP053096.1"/>
</dbReference>
<gene>
    <name evidence="1" type="ORF">HLA87_00360</name>
</gene>
<dbReference type="Proteomes" id="UP000500686">
    <property type="component" value="Chromosome"/>
</dbReference>
<organism evidence="1 2">
    <name type="scientific">Mycoplasma miroungigenitalium</name>
    <dbReference type="NCBI Taxonomy" id="754515"/>
    <lineage>
        <taxon>Bacteria</taxon>
        <taxon>Bacillati</taxon>
        <taxon>Mycoplasmatota</taxon>
        <taxon>Mollicutes</taxon>
        <taxon>Mycoplasmataceae</taxon>
        <taxon>Mycoplasma</taxon>
    </lineage>
</organism>
<dbReference type="AlphaFoldDB" id="A0A6M4J8D3"/>
<dbReference type="KEGG" id="mmir:HLA87_00360"/>
<reference evidence="1 2" key="1">
    <citation type="submission" date="2020-05" db="EMBL/GenBank/DDBJ databases">
        <title>Novel Mycoplasma species detected in Mirounga angustirostris (northern elephant seal) from the USA.</title>
        <authorList>
            <person name="Volokhov D.V."/>
        </authorList>
    </citation>
    <scope>NUCLEOTIDE SEQUENCE [LARGE SCALE GENOMIC DNA]</scope>
    <source>
        <strain evidence="1 2">Mirounga ES2806-GEN</strain>
    </source>
</reference>
<keyword evidence="2" id="KW-1185">Reference proteome</keyword>
<protein>
    <submittedName>
        <fullName evidence="1">Amino acid permease</fullName>
    </submittedName>
</protein>
<accession>A0A6M4J8D3</accession>
<evidence type="ECO:0000313" key="1">
    <source>
        <dbReference type="EMBL" id="QJR43263.1"/>
    </source>
</evidence>
<sequence length="84" mass="9495">MIQRIVLVFILAVIVYLAITNSRANNIFTTNTQTITPYLIISTILSFIYAFAGVEGLAGLSTEVKTKSFRKYYFIYLTLSLSFI</sequence>
<dbReference type="EMBL" id="CP053096">
    <property type="protein sequence ID" value="QJR43263.1"/>
    <property type="molecule type" value="Genomic_DNA"/>
</dbReference>
<name>A0A6M4J8D3_9MOLU</name>
<evidence type="ECO:0000313" key="2">
    <source>
        <dbReference type="Proteomes" id="UP000500686"/>
    </source>
</evidence>
<dbReference type="GO" id="GO:0022857">
    <property type="term" value="F:transmembrane transporter activity"/>
    <property type="evidence" value="ECO:0007669"/>
    <property type="project" value="InterPro"/>
</dbReference>
<proteinExistence type="predicted"/>